<dbReference type="EMBL" id="BMIU01000026">
    <property type="protein sequence ID" value="GGF47314.1"/>
    <property type="molecule type" value="Genomic_DNA"/>
</dbReference>
<sequence>MERPRIQNNFYVITGGPGVGKTALLQELRKRGYKTVPEIARELIREQQAKDGNALPWRDRELYRDIMFERSVMGFKEACNREDKLTPIFFDRGFLDAICYGELIQSPISKRMQAYAKKWRYNPTVFILPPWKEIYQKDSERKQDWAEAVHTFDRMLETYSGFGYKVITVPRKPVQWRADVVLEHIGRLRGK</sequence>
<accession>A0ABQ1V9T3</accession>
<dbReference type="SUPFAM" id="SSF52540">
    <property type="entry name" value="P-loop containing nucleoside triphosphate hydrolases"/>
    <property type="match status" value="1"/>
</dbReference>
<evidence type="ECO:0000313" key="3">
    <source>
        <dbReference type="Proteomes" id="UP000647339"/>
    </source>
</evidence>
<gene>
    <name evidence="2" type="ORF">GCM10011339_39800</name>
</gene>
<protein>
    <submittedName>
        <fullName evidence="2">ATPase</fullName>
    </submittedName>
</protein>
<dbReference type="Pfam" id="PF13521">
    <property type="entry name" value="AAA_28"/>
    <property type="match status" value="1"/>
</dbReference>
<name>A0ABQ1V9T3_9BACT</name>
<dbReference type="InterPro" id="IPR027417">
    <property type="entry name" value="P-loop_NTPase"/>
</dbReference>
<dbReference type="RefSeq" id="WP_137402864.1">
    <property type="nucleotide sequence ID" value="NZ_BMIU01000026.1"/>
</dbReference>
<evidence type="ECO:0000313" key="2">
    <source>
        <dbReference type="EMBL" id="GGF47314.1"/>
    </source>
</evidence>
<reference evidence="3" key="1">
    <citation type="journal article" date="2019" name="Int. J. Syst. Evol. Microbiol.">
        <title>The Global Catalogue of Microorganisms (GCM) 10K type strain sequencing project: providing services to taxonomists for standard genome sequencing and annotation.</title>
        <authorList>
            <consortium name="The Broad Institute Genomics Platform"/>
            <consortium name="The Broad Institute Genome Sequencing Center for Infectious Disease"/>
            <person name="Wu L."/>
            <person name="Ma J."/>
        </authorList>
    </citation>
    <scope>NUCLEOTIDE SEQUENCE [LARGE SCALE GENOMIC DNA]</scope>
    <source>
        <strain evidence="3">CGMCC 1.15407</strain>
    </source>
</reference>
<proteinExistence type="predicted"/>
<organism evidence="2 3">
    <name type="scientific">Echinicola rosea</name>
    <dbReference type="NCBI Taxonomy" id="1807691"/>
    <lineage>
        <taxon>Bacteria</taxon>
        <taxon>Pseudomonadati</taxon>
        <taxon>Bacteroidota</taxon>
        <taxon>Cytophagia</taxon>
        <taxon>Cytophagales</taxon>
        <taxon>Cyclobacteriaceae</taxon>
        <taxon>Echinicola</taxon>
    </lineage>
</organism>
<keyword evidence="3" id="KW-1185">Reference proteome</keyword>
<dbReference type="Gene3D" id="3.40.50.300">
    <property type="entry name" value="P-loop containing nucleotide triphosphate hydrolases"/>
    <property type="match status" value="1"/>
</dbReference>
<dbReference type="InterPro" id="IPR038727">
    <property type="entry name" value="NadR/Ttd14_AAA_dom"/>
</dbReference>
<comment type="caution">
    <text evidence="2">The sequence shown here is derived from an EMBL/GenBank/DDBJ whole genome shotgun (WGS) entry which is preliminary data.</text>
</comment>
<evidence type="ECO:0000259" key="1">
    <source>
        <dbReference type="Pfam" id="PF13521"/>
    </source>
</evidence>
<feature type="domain" description="NadR/Ttd14 AAA" evidence="1">
    <location>
        <begin position="11"/>
        <end position="176"/>
    </location>
</feature>
<dbReference type="Proteomes" id="UP000647339">
    <property type="component" value="Unassembled WGS sequence"/>
</dbReference>